<feature type="domain" description="HTH LytTR-type" evidence="3">
    <location>
        <begin position="234"/>
        <end position="327"/>
    </location>
</feature>
<dbReference type="AlphaFoldDB" id="S9RBP6"/>
<dbReference type="HOGENOM" id="CLU_1037765_0_0_5"/>
<dbReference type="EMBL" id="APVH01000076">
    <property type="protein sequence ID" value="EPX75535.1"/>
    <property type="molecule type" value="Genomic_DNA"/>
</dbReference>
<evidence type="ECO:0000313" key="5">
    <source>
        <dbReference type="Proteomes" id="UP000015347"/>
    </source>
</evidence>
<sequence>MFSKTTLSPQSPKYHSTRVSLRDLLDQPLNIRGLTFDHLDVSLRRHLGLLRAPITQRYLLAVFAVLVAADPSGLQGRIPWAIYLGAWPLAMALFLLLQAGLLLALAALRRVARRPPAYWPAVSFLALAPTVVVMDETLERLAPVGHEPLLSERFVVLGVTIVMFEAIYMRYVKPRIPARAELSAAETRPETGARAGTQTPPDAAQAPDPAPAAATEDEAEAREDARTLLVGAQPVPLNEIRAIEAREHHVHVRLGDKTLTQRARLGDVLAQTRAEDGVQPHRSWWVARTARPRLVREGSRLLLRLADDSDVPVARGRQAEVEDWLRTHIG</sequence>
<name>S9RBP6_9RHOB</name>
<accession>S9RBP6</accession>
<keyword evidence="5" id="KW-1185">Reference proteome</keyword>
<dbReference type="InterPro" id="IPR007492">
    <property type="entry name" value="LytTR_DNA-bd_dom"/>
</dbReference>
<dbReference type="Pfam" id="PF04397">
    <property type="entry name" value="LytTR"/>
    <property type="match status" value="1"/>
</dbReference>
<dbReference type="eggNOG" id="ENOG502ZS66">
    <property type="taxonomic scope" value="Bacteria"/>
</dbReference>
<evidence type="ECO:0000256" key="1">
    <source>
        <dbReference type="SAM" id="MobiDB-lite"/>
    </source>
</evidence>
<protein>
    <recommendedName>
        <fullName evidence="3">HTH LytTR-type domain-containing protein</fullName>
    </recommendedName>
</protein>
<dbReference type="PROSITE" id="PS50930">
    <property type="entry name" value="HTH_LYTTR"/>
    <property type="match status" value="1"/>
</dbReference>
<feature type="region of interest" description="Disordered" evidence="1">
    <location>
        <begin position="183"/>
        <end position="223"/>
    </location>
</feature>
<keyword evidence="2" id="KW-1133">Transmembrane helix</keyword>
<organism evidence="4 5">
    <name type="scientific">Salipiger mucosus DSM 16094</name>
    <dbReference type="NCBI Taxonomy" id="1123237"/>
    <lineage>
        <taxon>Bacteria</taxon>
        <taxon>Pseudomonadati</taxon>
        <taxon>Pseudomonadota</taxon>
        <taxon>Alphaproteobacteria</taxon>
        <taxon>Rhodobacterales</taxon>
        <taxon>Roseobacteraceae</taxon>
        <taxon>Salipiger</taxon>
    </lineage>
</organism>
<gene>
    <name evidence="4" type="ORF">Salmuc_04725</name>
</gene>
<dbReference type="Gene3D" id="2.40.50.1020">
    <property type="entry name" value="LytTr DNA-binding domain"/>
    <property type="match status" value="1"/>
</dbReference>
<dbReference type="SMART" id="SM00850">
    <property type="entry name" value="LytTR"/>
    <property type="match status" value="1"/>
</dbReference>
<keyword evidence="2" id="KW-0472">Membrane</keyword>
<comment type="caution">
    <text evidence="4">The sequence shown here is derived from an EMBL/GenBank/DDBJ whole genome shotgun (WGS) entry which is preliminary data.</text>
</comment>
<dbReference type="Proteomes" id="UP000015347">
    <property type="component" value="Unassembled WGS sequence"/>
</dbReference>
<reference evidence="5" key="1">
    <citation type="journal article" date="2014" name="Stand. Genomic Sci.">
        <title>Genome sequence of the exopolysaccharide-producing Salipiger mucosus type strain (DSM 16094(T)), a moderately halophilic member of the Roseobacter clade.</title>
        <authorList>
            <person name="Riedel T."/>
            <person name="Spring S."/>
            <person name="Fiebig A."/>
            <person name="Petersen J."/>
            <person name="Kyrpides N.C."/>
            <person name="Goker M."/>
            <person name="Klenk H.P."/>
        </authorList>
    </citation>
    <scope>NUCLEOTIDE SEQUENCE [LARGE SCALE GENOMIC DNA]</scope>
    <source>
        <strain evidence="5">DSM 16094</strain>
    </source>
</reference>
<feature type="transmembrane region" description="Helical" evidence="2">
    <location>
        <begin position="58"/>
        <end position="74"/>
    </location>
</feature>
<feature type="transmembrane region" description="Helical" evidence="2">
    <location>
        <begin position="117"/>
        <end position="134"/>
    </location>
</feature>
<evidence type="ECO:0000259" key="3">
    <source>
        <dbReference type="PROSITE" id="PS50930"/>
    </source>
</evidence>
<keyword evidence="2" id="KW-0812">Transmembrane</keyword>
<feature type="transmembrane region" description="Helical" evidence="2">
    <location>
        <begin position="80"/>
        <end position="105"/>
    </location>
</feature>
<evidence type="ECO:0000313" key="4">
    <source>
        <dbReference type="EMBL" id="EPX75535.1"/>
    </source>
</evidence>
<dbReference type="GO" id="GO:0003677">
    <property type="term" value="F:DNA binding"/>
    <property type="evidence" value="ECO:0007669"/>
    <property type="project" value="InterPro"/>
</dbReference>
<dbReference type="STRING" id="1123237.Salmuc_04725"/>
<feature type="transmembrane region" description="Helical" evidence="2">
    <location>
        <begin position="154"/>
        <end position="172"/>
    </location>
</feature>
<proteinExistence type="predicted"/>
<evidence type="ECO:0000256" key="2">
    <source>
        <dbReference type="SAM" id="Phobius"/>
    </source>
</evidence>
<feature type="compositionally biased region" description="Low complexity" evidence="1">
    <location>
        <begin position="197"/>
        <end position="214"/>
    </location>
</feature>